<dbReference type="Pfam" id="PF13519">
    <property type="entry name" value="VWA_2"/>
    <property type="match status" value="1"/>
</dbReference>
<dbReference type="InterPro" id="IPR036465">
    <property type="entry name" value="vWFA_dom_sf"/>
</dbReference>
<dbReference type="Pfam" id="PF07728">
    <property type="entry name" value="AAA_5"/>
    <property type="match status" value="1"/>
</dbReference>
<dbReference type="SUPFAM" id="SSF53300">
    <property type="entry name" value="vWA-like"/>
    <property type="match status" value="1"/>
</dbReference>
<evidence type="ECO:0000313" key="5">
    <source>
        <dbReference type="Proteomes" id="UP000198935"/>
    </source>
</evidence>
<dbReference type="InterPro" id="IPR002035">
    <property type="entry name" value="VWF_A"/>
</dbReference>
<dbReference type="EMBL" id="FNPI01000010">
    <property type="protein sequence ID" value="SDZ35621.1"/>
    <property type="molecule type" value="Genomic_DNA"/>
</dbReference>
<dbReference type="InterPro" id="IPR052989">
    <property type="entry name" value="Mg-chelatase_DI-like"/>
</dbReference>
<evidence type="ECO:0000256" key="2">
    <source>
        <dbReference type="SAM" id="MobiDB-lite"/>
    </source>
</evidence>
<keyword evidence="5" id="KW-1185">Reference proteome</keyword>
<dbReference type="SUPFAM" id="SSF52540">
    <property type="entry name" value="P-loop containing nucleoside triphosphate hydrolases"/>
    <property type="match status" value="1"/>
</dbReference>
<dbReference type="PANTHER" id="PTHR35023:SF1">
    <property type="entry name" value="MG-PROTOPORPHYRIN IX CHELATASE"/>
    <property type="match status" value="1"/>
</dbReference>
<accession>A0A1H3SDI6</accession>
<dbReference type="InterPro" id="IPR027417">
    <property type="entry name" value="P-loop_NTPase"/>
</dbReference>
<name>A0A1H3SDI6_9BACI</name>
<dbReference type="AlphaFoldDB" id="A0A1H3SDI6"/>
<dbReference type="Proteomes" id="UP000198935">
    <property type="component" value="Unassembled WGS sequence"/>
</dbReference>
<dbReference type="CDD" id="cd01451">
    <property type="entry name" value="vWA_Magnesium_chelatase"/>
    <property type="match status" value="1"/>
</dbReference>
<dbReference type="Gene3D" id="3.40.50.300">
    <property type="entry name" value="P-loop containing nucleotide triphosphate hydrolases"/>
    <property type="match status" value="1"/>
</dbReference>
<dbReference type="SMART" id="SM00327">
    <property type="entry name" value="VWA"/>
    <property type="match status" value="1"/>
</dbReference>
<reference evidence="5" key="1">
    <citation type="submission" date="2016-10" db="EMBL/GenBank/DDBJ databases">
        <authorList>
            <person name="Varghese N."/>
            <person name="Submissions S."/>
        </authorList>
    </citation>
    <scope>NUCLEOTIDE SEQUENCE [LARGE SCALE GENOMIC DNA]</scope>
    <source>
        <strain evidence="5">SP</strain>
    </source>
</reference>
<comment type="similarity">
    <text evidence="1">Belongs to the Mg-chelatase subunits D/I family.</text>
</comment>
<feature type="compositionally biased region" description="Basic residues" evidence="2">
    <location>
        <begin position="374"/>
        <end position="388"/>
    </location>
</feature>
<dbReference type="InterPro" id="IPR041702">
    <property type="entry name" value="BchD/ChlD_VWA"/>
</dbReference>
<proteinExistence type="inferred from homology"/>
<sequence>MKRQANYPFSAIVGQEQLKMALIISSVNPKTGGVLIVGERGTAKSTAVRALADVMEHTAMIQLPLNVTEEMVAGTVKLDQAIKSGTRVLEEGLLSKADGQILYIDEVNLLSDNITKLILDAAATGIHRVEREGISCVRPSRFTLIGTMNPEEGLLSPQISDRFGLCVTVNGEKHVAVRVAILKKRLTYEKDRQQFCFAYMEETNRLREKIQRAQERLPKVTVSEELMTLCVRIALEANCAGHRADIFLLEAAKAIAAFNERLEVTEADIREAAPYVIAHRMRERPDVESEPVTDRPENNHRQEEAAEEPETTNEREAGQLQHQPQEDGMTTGEMPPDDMETDSEEKQRAAAQDTVAEIGEQLQLTSMFAASKDRRSRAGNGKRSKTRSGTKQGRFIKAAPMPAGKITDIALMATIRAAAPYQKSRREDGRAIVITDADLRKKVREKRIGNTLLFVVDASGSMGAQQRMRAVKGAIVSLLHDAYQKRDSVGMVAFRNDDAELLLDMTRSVDLAHKALRELPTGGKTPLACGLSAGFRRLQKMRKQEPESLPMMIVVTDGKANAGMYGGDPVKEALTIARQIAASGLPSLIIDIETGFIQLGIAKLLAKTMNAEYYKLDELKADTIVQAVRSMSSPSF</sequence>
<dbReference type="CDD" id="cd00009">
    <property type="entry name" value="AAA"/>
    <property type="match status" value="1"/>
</dbReference>
<evidence type="ECO:0000256" key="1">
    <source>
        <dbReference type="ARBA" id="ARBA00005799"/>
    </source>
</evidence>
<organism evidence="4 5">
    <name type="scientific">Evansella caseinilytica</name>
    <dbReference type="NCBI Taxonomy" id="1503961"/>
    <lineage>
        <taxon>Bacteria</taxon>
        <taxon>Bacillati</taxon>
        <taxon>Bacillota</taxon>
        <taxon>Bacilli</taxon>
        <taxon>Bacillales</taxon>
        <taxon>Bacillaceae</taxon>
        <taxon>Evansella</taxon>
    </lineage>
</organism>
<protein>
    <submittedName>
        <fullName evidence="4">Magnesium chelatase subunit D</fullName>
    </submittedName>
</protein>
<dbReference type="InterPro" id="IPR011704">
    <property type="entry name" value="ATPase_dyneun-rel_AAA"/>
</dbReference>
<feature type="region of interest" description="Disordered" evidence="2">
    <location>
        <begin position="281"/>
        <end position="392"/>
    </location>
</feature>
<dbReference type="GO" id="GO:0005524">
    <property type="term" value="F:ATP binding"/>
    <property type="evidence" value="ECO:0007669"/>
    <property type="project" value="InterPro"/>
</dbReference>
<evidence type="ECO:0000259" key="3">
    <source>
        <dbReference type="PROSITE" id="PS50234"/>
    </source>
</evidence>
<dbReference type="InterPro" id="IPR041628">
    <property type="entry name" value="ChlI/MoxR_AAA_lid"/>
</dbReference>
<dbReference type="Gene3D" id="1.10.8.80">
    <property type="entry name" value="Magnesium chelatase subunit I, C-Terminal domain"/>
    <property type="match status" value="1"/>
</dbReference>
<dbReference type="Pfam" id="PF17863">
    <property type="entry name" value="AAA_lid_2"/>
    <property type="match status" value="1"/>
</dbReference>
<evidence type="ECO:0000313" key="4">
    <source>
        <dbReference type="EMBL" id="SDZ35621.1"/>
    </source>
</evidence>
<dbReference type="PANTHER" id="PTHR35023">
    <property type="entry name" value="CHELATASE-RELATED"/>
    <property type="match status" value="1"/>
</dbReference>
<feature type="domain" description="VWFA" evidence="3">
    <location>
        <begin position="451"/>
        <end position="631"/>
    </location>
</feature>
<gene>
    <name evidence="4" type="ORF">SAMN05421736_110135</name>
</gene>
<feature type="compositionally biased region" description="Basic and acidic residues" evidence="2">
    <location>
        <begin position="283"/>
        <end position="304"/>
    </location>
</feature>
<dbReference type="STRING" id="1503961.SAMN05421736_110135"/>
<dbReference type="PROSITE" id="PS50234">
    <property type="entry name" value="VWFA"/>
    <property type="match status" value="1"/>
</dbReference>
<dbReference type="Gene3D" id="3.40.50.410">
    <property type="entry name" value="von Willebrand factor, type A domain"/>
    <property type="match status" value="1"/>
</dbReference>
<dbReference type="GO" id="GO:0016887">
    <property type="term" value="F:ATP hydrolysis activity"/>
    <property type="evidence" value="ECO:0007669"/>
    <property type="project" value="InterPro"/>
</dbReference>